<evidence type="ECO:0000259" key="9">
    <source>
        <dbReference type="Pfam" id="PF04138"/>
    </source>
</evidence>
<keyword evidence="2 7" id="KW-0813">Transport</keyword>
<reference evidence="10" key="1">
    <citation type="journal article" date="2011" name="Glycobiology">
        <title>Genetic analysis of the O-antigen gene clusters of Yersinia pseudotuberculosis O:6 and O:7.</title>
        <authorList>
            <person name="Cunneen M.M."/>
            <person name="Pacinelli E."/>
            <person name="Song W.C."/>
            <person name="Reeves P.R."/>
        </authorList>
    </citation>
    <scope>NUCLEOTIDE SEQUENCE</scope>
    <source>
        <strain evidence="10">H455/86</strain>
    </source>
</reference>
<gene>
    <name evidence="10" type="primary">gtrA</name>
</gene>
<evidence type="ECO:0000256" key="6">
    <source>
        <dbReference type="ARBA" id="ARBA00025595"/>
    </source>
</evidence>
<feature type="transmembrane region" description="Helical" evidence="8">
    <location>
        <begin position="36"/>
        <end position="55"/>
    </location>
</feature>
<organism evidence="10">
    <name type="scientific">Yersinia pseudotuberculosis</name>
    <dbReference type="NCBI Taxonomy" id="633"/>
    <lineage>
        <taxon>Bacteria</taxon>
        <taxon>Pseudomonadati</taxon>
        <taxon>Pseudomonadota</taxon>
        <taxon>Gammaproteobacteria</taxon>
        <taxon>Enterobacterales</taxon>
        <taxon>Yersiniaceae</taxon>
        <taxon>Yersinia</taxon>
    </lineage>
</organism>
<evidence type="ECO:0000256" key="5">
    <source>
        <dbReference type="ARBA" id="ARBA00023136"/>
    </source>
</evidence>
<dbReference type="PIRSF" id="PIRSF006298">
    <property type="entry name" value="GtrA_prd"/>
    <property type="match status" value="1"/>
</dbReference>
<evidence type="ECO:0000256" key="4">
    <source>
        <dbReference type="ARBA" id="ARBA00022989"/>
    </source>
</evidence>
<feature type="transmembrane region" description="Helical" evidence="8">
    <location>
        <begin position="67"/>
        <end position="85"/>
    </location>
</feature>
<evidence type="ECO:0000256" key="8">
    <source>
        <dbReference type="SAM" id="Phobius"/>
    </source>
</evidence>
<feature type="transmembrane region" description="Helical" evidence="8">
    <location>
        <begin position="91"/>
        <end position="110"/>
    </location>
</feature>
<feature type="domain" description="GtrA/DPMS transmembrane" evidence="9">
    <location>
        <begin position="7"/>
        <end position="116"/>
    </location>
</feature>
<dbReference type="EMBL" id="HQ456391">
    <property type="protein sequence ID" value="AEP25480.1"/>
    <property type="molecule type" value="Genomic_DNA"/>
</dbReference>
<comment type="function">
    <text evidence="6 7">Involved in O antigen modification. Involved in the translocation of bactoprenol-linked glucose across the cytoplasmic membrane.</text>
</comment>
<name>G4WJB8_YERPU</name>
<accession>G4WJB8</accession>
<evidence type="ECO:0000256" key="3">
    <source>
        <dbReference type="ARBA" id="ARBA00022692"/>
    </source>
</evidence>
<protein>
    <recommendedName>
        <fullName evidence="7">Bactoprenol-linked glucose translocase</fullName>
    </recommendedName>
</protein>
<proteinExistence type="inferred from homology"/>
<dbReference type="InterPro" id="IPR016480">
    <property type="entry name" value="Glc_translocase_bactprenl-link"/>
</dbReference>
<dbReference type="PANTHER" id="PTHR38459:SF1">
    <property type="entry name" value="PROPHAGE BACTOPRENOL-LINKED GLUCOSE TRANSLOCASE HOMOLOG"/>
    <property type="match status" value="1"/>
</dbReference>
<dbReference type="AlphaFoldDB" id="G4WJB8"/>
<comment type="subcellular location">
    <subcellularLocation>
        <location evidence="1">Membrane</location>
        <topology evidence="1">Multi-pass membrane protein</topology>
    </subcellularLocation>
</comment>
<feature type="transmembrane region" description="Helical" evidence="8">
    <location>
        <begin position="12"/>
        <end position="30"/>
    </location>
</feature>
<dbReference type="PANTHER" id="PTHR38459">
    <property type="entry name" value="PROPHAGE BACTOPRENOL-LINKED GLUCOSE TRANSLOCASE HOMOLOG"/>
    <property type="match status" value="1"/>
</dbReference>
<dbReference type="InterPro" id="IPR007267">
    <property type="entry name" value="GtrA_DPMS_TM"/>
</dbReference>
<evidence type="ECO:0000256" key="7">
    <source>
        <dbReference type="PIRNR" id="PIRNR006298"/>
    </source>
</evidence>
<comment type="similarity">
    <text evidence="7">Belongs to the gtrA family.</text>
</comment>
<evidence type="ECO:0000256" key="2">
    <source>
        <dbReference type="ARBA" id="ARBA00022448"/>
    </source>
</evidence>
<dbReference type="GO" id="GO:0000271">
    <property type="term" value="P:polysaccharide biosynthetic process"/>
    <property type="evidence" value="ECO:0007669"/>
    <property type="project" value="InterPro"/>
</dbReference>
<sequence length="120" mass="13279">MIKLFAKYLSVGVINTFLHWVVFGTLVYIAGISQAIANLVAFCIAVTFSFFANANFTFKKKATGSRYIAFVAFVGVLSYLTGYFADKFNSLPIVTLVVFSATSLVFGFLYSKLFVFKGMK</sequence>
<dbReference type="Pfam" id="PF04138">
    <property type="entry name" value="GtrA_DPMS_TM"/>
    <property type="match status" value="1"/>
</dbReference>
<dbReference type="GO" id="GO:0005886">
    <property type="term" value="C:plasma membrane"/>
    <property type="evidence" value="ECO:0007669"/>
    <property type="project" value="TreeGrafter"/>
</dbReference>
<evidence type="ECO:0000256" key="1">
    <source>
        <dbReference type="ARBA" id="ARBA00004141"/>
    </source>
</evidence>
<keyword evidence="4 8" id="KW-1133">Transmembrane helix</keyword>
<dbReference type="InterPro" id="IPR051401">
    <property type="entry name" value="GtrA_CellWall_Glycosyl"/>
</dbReference>
<keyword evidence="3 8" id="KW-0812">Transmembrane</keyword>
<keyword evidence="5 8" id="KW-0472">Membrane</keyword>
<evidence type="ECO:0000313" key="10">
    <source>
        <dbReference type="EMBL" id="AEP25480.1"/>
    </source>
</evidence>